<dbReference type="PANTHER" id="PTHR43574">
    <property type="entry name" value="EPIMERASE-RELATED"/>
    <property type="match status" value="1"/>
</dbReference>
<evidence type="ECO:0000259" key="4">
    <source>
        <dbReference type="Pfam" id="PF16363"/>
    </source>
</evidence>
<evidence type="ECO:0000313" key="6">
    <source>
        <dbReference type="Proteomes" id="UP001229421"/>
    </source>
</evidence>
<keyword evidence="3" id="KW-0413">Isomerase</keyword>
<gene>
    <name evidence="5" type="ORF">QVD17_42498</name>
</gene>
<dbReference type="GO" id="GO:0016853">
    <property type="term" value="F:isomerase activity"/>
    <property type="evidence" value="ECO:0007669"/>
    <property type="project" value="UniProtKB-KW"/>
</dbReference>
<dbReference type="InterPro" id="IPR016040">
    <property type="entry name" value="NAD(P)-bd_dom"/>
</dbReference>
<dbReference type="Gene3D" id="3.40.50.720">
    <property type="entry name" value="NAD(P)-binding Rossmann-like Domain"/>
    <property type="match status" value="2"/>
</dbReference>
<dbReference type="Proteomes" id="UP001229421">
    <property type="component" value="Unassembled WGS sequence"/>
</dbReference>
<comment type="similarity">
    <text evidence="1">Belongs to the NAD(P)-dependent epimerase/dehydratase family.</text>
</comment>
<dbReference type="AlphaFoldDB" id="A0AAD8JNM8"/>
<reference evidence="5" key="1">
    <citation type="journal article" date="2023" name="bioRxiv">
        <title>Improved chromosome-level genome assembly for marigold (Tagetes erecta).</title>
        <authorList>
            <person name="Jiang F."/>
            <person name="Yuan L."/>
            <person name="Wang S."/>
            <person name="Wang H."/>
            <person name="Xu D."/>
            <person name="Wang A."/>
            <person name="Fan W."/>
        </authorList>
    </citation>
    <scope>NUCLEOTIDE SEQUENCE</scope>
    <source>
        <strain evidence="5">WSJ</strain>
        <tissue evidence="5">Leaf</tissue>
    </source>
</reference>
<dbReference type="PRINTS" id="PR01713">
    <property type="entry name" value="NUCEPIMERASE"/>
</dbReference>
<keyword evidence="6" id="KW-1185">Reference proteome</keyword>
<evidence type="ECO:0000256" key="3">
    <source>
        <dbReference type="ARBA" id="ARBA00023235"/>
    </source>
</evidence>
<protein>
    <recommendedName>
        <fullName evidence="4">NAD(P)-binding domain-containing protein</fullName>
    </recommendedName>
</protein>
<evidence type="ECO:0000256" key="2">
    <source>
        <dbReference type="ARBA" id="ARBA00023027"/>
    </source>
</evidence>
<accession>A0AAD8JNM8</accession>
<name>A0AAD8JNM8_TARER</name>
<dbReference type="InterPro" id="IPR036291">
    <property type="entry name" value="NAD(P)-bd_dom_sf"/>
</dbReference>
<keyword evidence="2" id="KW-0520">NAD</keyword>
<dbReference type="EMBL" id="JAUHHV010000025">
    <property type="protein sequence ID" value="KAK1405807.1"/>
    <property type="molecule type" value="Genomic_DNA"/>
</dbReference>
<comment type="caution">
    <text evidence="5">The sequence shown here is derived from an EMBL/GenBank/DDBJ whole genome shotgun (WGS) entry which is preliminary data.</text>
</comment>
<evidence type="ECO:0000256" key="1">
    <source>
        <dbReference type="ARBA" id="ARBA00007637"/>
    </source>
</evidence>
<sequence>MDLADRDAMASLFDQQKFQRVIHLGAQAGVRYSIENPHAYADSNLIGHLNILEGCRHHKIEQSALRLIQFSLCCPTTGLRFFTVYGPWGRPDMALFKFTRAMIAGMLFHNRTTTGTVETGSPATSSAPYRVYNIGNSQPVTLMSYIEAIEKALGITAKKNLMPMQPGDVLETSADTEALFKAIGFKPQTGVEEGVKNFVDWYRDFYRV</sequence>
<evidence type="ECO:0000313" key="5">
    <source>
        <dbReference type="EMBL" id="KAK1405807.1"/>
    </source>
</evidence>
<dbReference type="Pfam" id="PF16363">
    <property type="entry name" value="GDP_Man_Dehyd"/>
    <property type="match status" value="1"/>
</dbReference>
<feature type="domain" description="NAD(P)-binding" evidence="4">
    <location>
        <begin position="1"/>
        <end position="71"/>
    </location>
</feature>
<organism evidence="5 6">
    <name type="scientific">Tagetes erecta</name>
    <name type="common">African marigold</name>
    <dbReference type="NCBI Taxonomy" id="13708"/>
    <lineage>
        <taxon>Eukaryota</taxon>
        <taxon>Viridiplantae</taxon>
        <taxon>Streptophyta</taxon>
        <taxon>Embryophyta</taxon>
        <taxon>Tracheophyta</taxon>
        <taxon>Spermatophyta</taxon>
        <taxon>Magnoliopsida</taxon>
        <taxon>eudicotyledons</taxon>
        <taxon>Gunneridae</taxon>
        <taxon>Pentapetalae</taxon>
        <taxon>asterids</taxon>
        <taxon>campanulids</taxon>
        <taxon>Asterales</taxon>
        <taxon>Asteraceae</taxon>
        <taxon>Asteroideae</taxon>
        <taxon>Heliantheae alliance</taxon>
        <taxon>Tageteae</taxon>
        <taxon>Tagetes</taxon>
    </lineage>
</organism>
<dbReference type="SUPFAM" id="SSF51735">
    <property type="entry name" value="NAD(P)-binding Rossmann-fold domains"/>
    <property type="match status" value="1"/>
</dbReference>
<proteinExistence type="inferred from homology"/>